<dbReference type="HOGENOM" id="CLU_2925696_0_0_1"/>
<feature type="region of interest" description="Disordered" evidence="1">
    <location>
        <begin position="1"/>
        <end position="26"/>
    </location>
</feature>
<dbReference type="EMBL" id="KI395898">
    <property type="protein sequence ID" value="ERM97632.1"/>
    <property type="molecule type" value="Genomic_DNA"/>
</dbReference>
<protein>
    <submittedName>
        <fullName evidence="2">Uncharacterized protein</fullName>
    </submittedName>
</protein>
<keyword evidence="3" id="KW-1185">Reference proteome</keyword>
<dbReference type="AlphaFoldDB" id="W1NPD0"/>
<gene>
    <name evidence="2" type="ORF">AMTR_s00130p00034030</name>
</gene>
<sequence length="61" mass="6724">MLPQEVHSQGLLHQKKRPGSGNGSQRDVLATLTIGDSRENVYGMVLITPHNSSHFKVKRDG</sequence>
<dbReference type="Proteomes" id="UP000017836">
    <property type="component" value="Unassembled WGS sequence"/>
</dbReference>
<organism evidence="2 3">
    <name type="scientific">Amborella trichopoda</name>
    <dbReference type="NCBI Taxonomy" id="13333"/>
    <lineage>
        <taxon>Eukaryota</taxon>
        <taxon>Viridiplantae</taxon>
        <taxon>Streptophyta</taxon>
        <taxon>Embryophyta</taxon>
        <taxon>Tracheophyta</taxon>
        <taxon>Spermatophyta</taxon>
        <taxon>Magnoliopsida</taxon>
        <taxon>Amborellales</taxon>
        <taxon>Amborellaceae</taxon>
        <taxon>Amborella</taxon>
    </lineage>
</organism>
<dbReference type="Gramene" id="ERM97632">
    <property type="protein sequence ID" value="ERM97632"/>
    <property type="gene ID" value="AMTR_s00130p00034030"/>
</dbReference>
<name>W1NPD0_AMBTC</name>
<accession>W1NPD0</accession>
<evidence type="ECO:0000256" key="1">
    <source>
        <dbReference type="SAM" id="MobiDB-lite"/>
    </source>
</evidence>
<proteinExistence type="predicted"/>
<evidence type="ECO:0000313" key="3">
    <source>
        <dbReference type="Proteomes" id="UP000017836"/>
    </source>
</evidence>
<evidence type="ECO:0000313" key="2">
    <source>
        <dbReference type="EMBL" id="ERM97632.1"/>
    </source>
</evidence>
<reference evidence="3" key="1">
    <citation type="journal article" date="2013" name="Science">
        <title>The Amborella genome and the evolution of flowering plants.</title>
        <authorList>
            <consortium name="Amborella Genome Project"/>
        </authorList>
    </citation>
    <scope>NUCLEOTIDE SEQUENCE [LARGE SCALE GENOMIC DNA]</scope>
</reference>